<keyword evidence="3" id="KW-1185">Reference proteome</keyword>
<dbReference type="RefSeq" id="WP_220565059.1">
    <property type="nucleotide sequence ID" value="NZ_CP074133.1"/>
</dbReference>
<dbReference type="Proteomes" id="UP000676079">
    <property type="component" value="Chromosome"/>
</dbReference>
<dbReference type="Pfam" id="PF14258">
    <property type="entry name" value="DUF4350"/>
    <property type="match status" value="1"/>
</dbReference>
<evidence type="ECO:0000259" key="1">
    <source>
        <dbReference type="Pfam" id="PF14258"/>
    </source>
</evidence>
<reference evidence="2 3" key="1">
    <citation type="submission" date="2021-05" db="EMBL/GenBank/DDBJ databases">
        <title>Direct Submission.</title>
        <authorList>
            <person name="Li K."/>
            <person name="Gao J."/>
        </authorList>
    </citation>
    <scope>NUCLEOTIDE SEQUENCE [LARGE SCALE GENOMIC DNA]</scope>
    <source>
        <strain evidence="2 3">Mg02</strain>
    </source>
</reference>
<evidence type="ECO:0000313" key="3">
    <source>
        <dbReference type="Proteomes" id="UP000676079"/>
    </source>
</evidence>
<proteinExistence type="predicted"/>
<organism evidence="2 3">
    <name type="scientific">Nocardiopsis changdeensis</name>
    <dbReference type="NCBI Taxonomy" id="2831969"/>
    <lineage>
        <taxon>Bacteria</taxon>
        <taxon>Bacillati</taxon>
        <taxon>Actinomycetota</taxon>
        <taxon>Actinomycetes</taxon>
        <taxon>Streptosporangiales</taxon>
        <taxon>Nocardiopsidaceae</taxon>
        <taxon>Nocardiopsis</taxon>
    </lineage>
</organism>
<sequence length="406" mass="42432">MTVHSPEAPAGPVAAVDPVPPVGAPPESAVRRFWRAARFPAILAASLVVVSVLMSLGGEQFPTGHLEPGSVAPDGTRALVNVLGEDREVEVVRSSGDAADAVGAAEDAVLVVFLDHRLLPEELDRLAALDVDTVLVRPSVRSLSAFAPGVEMTGRELPRDILERPLEPHCDLPAAEAAGPAYVHGELYTAAPGTDAVGCYPAGAGDALVQVTEDGTTTTVLGNGNPWTNRLLDRGGDAALALNLLDAGTVVWLRPDPPQQEGTASLPELLPAGVRWSLLPLAAGLVLLVLWQGRRMGALVPESLPVVVRASETTEGRAGLYRSRAARDRVVGALRAGFLDRHTARLGLGPDAPPDAVVAAVAERTGDDPEAVRGLLYPQGADPYAADDGGLLRLAAELDERSRRLR</sequence>
<accession>A0ABX8BQ46</accession>
<name>A0ABX8BQ46_9ACTN</name>
<protein>
    <submittedName>
        <fullName evidence="2">DUF4350 domain-containing protein</fullName>
    </submittedName>
</protein>
<feature type="domain" description="DUF4350" evidence="1">
    <location>
        <begin position="69"/>
        <end position="245"/>
    </location>
</feature>
<dbReference type="EMBL" id="CP074133">
    <property type="protein sequence ID" value="QUX23838.1"/>
    <property type="molecule type" value="Genomic_DNA"/>
</dbReference>
<evidence type="ECO:0000313" key="2">
    <source>
        <dbReference type="EMBL" id="QUX23838.1"/>
    </source>
</evidence>
<gene>
    <name evidence="2" type="ORF">KGD84_05750</name>
</gene>
<dbReference type="InterPro" id="IPR025646">
    <property type="entry name" value="DUF4350"/>
</dbReference>